<protein>
    <submittedName>
        <fullName evidence="2">Uncharacterized protein</fullName>
    </submittedName>
</protein>
<accession>A0ABW0XCK9</accession>
<keyword evidence="3" id="KW-1185">Reference proteome</keyword>
<evidence type="ECO:0000313" key="3">
    <source>
        <dbReference type="Proteomes" id="UP001595975"/>
    </source>
</evidence>
<proteinExistence type="predicted"/>
<organism evidence="2 3">
    <name type="scientific">Kitasatospora misakiensis</name>
    <dbReference type="NCBI Taxonomy" id="67330"/>
    <lineage>
        <taxon>Bacteria</taxon>
        <taxon>Bacillati</taxon>
        <taxon>Actinomycetota</taxon>
        <taxon>Actinomycetes</taxon>
        <taxon>Kitasatosporales</taxon>
        <taxon>Streptomycetaceae</taxon>
        <taxon>Kitasatospora</taxon>
    </lineage>
</organism>
<comment type="caution">
    <text evidence="2">The sequence shown here is derived from an EMBL/GenBank/DDBJ whole genome shotgun (WGS) entry which is preliminary data.</text>
</comment>
<dbReference type="RefSeq" id="WP_380229236.1">
    <property type="nucleotide sequence ID" value="NZ_JBHSOF010000060.1"/>
</dbReference>
<sequence>MDRNIGTQTRADANAAVVVALWGGRGSQLGTAVRGLARHVVASPSGAAEDRNPYDPIADTGEAWGGGRPSGRPSTATP</sequence>
<dbReference type="EMBL" id="JBHSOF010000060">
    <property type="protein sequence ID" value="MFC5667565.1"/>
    <property type="molecule type" value="Genomic_DNA"/>
</dbReference>
<gene>
    <name evidence="2" type="ORF">ACFP3U_31930</name>
</gene>
<name>A0ABW0XCK9_9ACTN</name>
<dbReference type="Proteomes" id="UP001595975">
    <property type="component" value="Unassembled WGS sequence"/>
</dbReference>
<evidence type="ECO:0000256" key="1">
    <source>
        <dbReference type="SAM" id="MobiDB-lite"/>
    </source>
</evidence>
<evidence type="ECO:0000313" key="2">
    <source>
        <dbReference type="EMBL" id="MFC5667565.1"/>
    </source>
</evidence>
<reference evidence="3" key="1">
    <citation type="journal article" date="2019" name="Int. J. Syst. Evol. Microbiol.">
        <title>The Global Catalogue of Microorganisms (GCM) 10K type strain sequencing project: providing services to taxonomists for standard genome sequencing and annotation.</title>
        <authorList>
            <consortium name="The Broad Institute Genomics Platform"/>
            <consortium name="The Broad Institute Genome Sequencing Center for Infectious Disease"/>
            <person name="Wu L."/>
            <person name="Ma J."/>
        </authorList>
    </citation>
    <scope>NUCLEOTIDE SEQUENCE [LARGE SCALE GENOMIC DNA]</scope>
    <source>
        <strain evidence="3">CGMCC 4.1437</strain>
    </source>
</reference>
<feature type="region of interest" description="Disordered" evidence="1">
    <location>
        <begin position="42"/>
        <end position="78"/>
    </location>
</feature>